<feature type="region of interest" description="Disordered" evidence="1">
    <location>
        <begin position="82"/>
        <end position="136"/>
    </location>
</feature>
<feature type="transmembrane region" description="Helical" evidence="2">
    <location>
        <begin position="21"/>
        <end position="40"/>
    </location>
</feature>
<evidence type="ECO:0000313" key="4">
    <source>
        <dbReference type="Proteomes" id="UP000245728"/>
    </source>
</evidence>
<name>A0A2S2DZV6_9ALTE</name>
<evidence type="ECO:0000313" key="3">
    <source>
        <dbReference type="EMBL" id="AWL10921.1"/>
    </source>
</evidence>
<feature type="compositionally biased region" description="Basic and acidic residues" evidence="1">
    <location>
        <begin position="126"/>
        <end position="136"/>
    </location>
</feature>
<dbReference type="RefSeq" id="WP_109338603.1">
    <property type="nucleotide sequence ID" value="NZ_CP029347.1"/>
</dbReference>
<evidence type="ECO:0000256" key="2">
    <source>
        <dbReference type="SAM" id="Phobius"/>
    </source>
</evidence>
<dbReference type="EMBL" id="CP029347">
    <property type="protein sequence ID" value="AWL10921.1"/>
    <property type="molecule type" value="Genomic_DNA"/>
</dbReference>
<dbReference type="OrthoDB" id="6388823at2"/>
<dbReference type="AlphaFoldDB" id="A0A2S2DZV6"/>
<dbReference type="KEGG" id="salh:HMF8227_00424"/>
<proteinExistence type="predicted"/>
<organism evidence="3 4">
    <name type="scientific">Saliniradius amylolyticus</name>
    <dbReference type="NCBI Taxonomy" id="2183582"/>
    <lineage>
        <taxon>Bacteria</taxon>
        <taxon>Pseudomonadati</taxon>
        <taxon>Pseudomonadota</taxon>
        <taxon>Gammaproteobacteria</taxon>
        <taxon>Alteromonadales</taxon>
        <taxon>Alteromonadaceae</taxon>
        <taxon>Saliniradius</taxon>
    </lineage>
</organism>
<keyword evidence="2" id="KW-1133">Transmembrane helix</keyword>
<protein>
    <submittedName>
        <fullName evidence="3">Uncharacterized protein</fullName>
    </submittedName>
</protein>
<evidence type="ECO:0000256" key="1">
    <source>
        <dbReference type="SAM" id="MobiDB-lite"/>
    </source>
</evidence>
<keyword evidence="4" id="KW-1185">Reference proteome</keyword>
<gene>
    <name evidence="3" type="ORF">HMF8227_00424</name>
</gene>
<accession>A0A2S2DZV6</accession>
<keyword evidence="2" id="KW-0812">Transmembrane</keyword>
<keyword evidence="2" id="KW-0472">Membrane</keyword>
<dbReference type="Proteomes" id="UP000245728">
    <property type="component" value="Chromosome"/>
</dbReference>
<feature type="compositionally biased region" description="Basic and acidic residues" evidence="1">
    <location>
        <begin position="92"/>
        <end position="102"/>
    </location>
</feature>
<reference evidence="3 4" key="1">
    <citation type="submission" date="2018-05" db="EMBL/GenBank/DDBJ databases">
        <title>Salinimonas sp. HMF8227 Genome sequencing and assembly.</title>
        <authorList>
            <person name="Kang H."/>
            <person name="Kang J."/>
            <person name="Cha I."/>
            <person name="Kim H."/>
            <person name="Joh K."/>
        </authorList>
    </citation>
    <scope>NUCLEOTIDE SEQUENCE [LARGE SCALE GENOMIC DNA]</scope>
    <source>
        <strain evidence="3 4">HMF8227</strain>
    </source>
</reference>
<sequence length="136" mass="15814">MFKPVLRLTLITFVWRRYKRNILITLAAFIATVLVTIIHSDYLAYLNQTGQTANIGWSFVVKWLLYLLIIALWIATLSLHKTSRSTTFKRPSHSEIRDTASRRKEKGPSQGDDPFAHIRNKKQLHSRGDQVIEHKK</sequence>
<feature type="transmembrane region" description="Helical" evidence="2">
    <location>
        <begin position="60"/>
        <end position="80"/>
    </location>
</feature>